<dbReference type="PANTHER" id="PTHR11439">
    <property type="entry name" value="GAG-POL-RELATED RETROTRANSPOSON"/>
    <property type="match status" value="1"/>
</dbReference>
<accession>A0A699HCU5</accession>
<dbReference type="SUPFAM" id="SSF90250">
    <property type="entry name" value="Troponin coil-coiled subunits"/>
    <property type="match status" value="1"/>
</dbReference>
<proteinExistence type="predicted"/>
<feature type="region of interest" description="Disordered" evidence="1">
    <location>
        <begin position="1069"/>
        <end position="1090"/>
    </location>
</feature>
<protein>
    <recommendedName>
        <fullName evidence="2">Reverse transcriptase Ty1/copia-type domain-containing protein</fullName>
    </recommendedName>
</protein>
<dbReference type="EMBL" id="BKCJ010142788">
    <property type="protein sequence ID" value="GEX97440.1"/>
    <property type="molecule type" value="Genomic_DNA"/>
</dbReference>
<evidence type="ECO:0000256" key="1">
    <source>
        <dbReference type="SAM" id="MobiDB-lite"/>
    </source>
</evidence>
<dbReference type="InterPro" id="IPR038077">
    <property type="entry name" value="Troponin_sf"/>
</dbReference>
<dbReference type="AlphaFoldDB" id="A0A699HCU5"/>
<gene>
    <name evidence="3" type="ORF">Tci_369415</name>
</gene>
<comment type="caution">
    <text evidence="3">The sequence shown here is derived from an EMBL/GenBank/DDBJ whole genome shotgun (WGS) entry which is preliminary data.</text>
</comment>
<organism evidence="3">
    <name type="scientific">Tanacetum cinerariifolium</name>
    <name type="common">Dalmatian daisy</name>
    <name type="synonym">Chrysanthemum cinerariifolium</name>
    <dbReference type="NCBI Taxonomy" id="118510"/>
    <lineage>
        <taxon>Eukaryota</taxon>
        <taxon>Viridiplantae</taxon>
        <taxon>Streptophyta</taxon>
        <taxon>Embryophyta</taxon>
        <taxon>Tracheophyta</taxon>
        <taxon>Spermatophyta</taxon>
        <taxon>Magnoliopsida</taxon>
        <taxon>eudicotyledons</taxon>
        <taxon>Gunneridae</taxon>
        <taxon>Pentapetalae</taxon>
        <taxon>asterids</taxon>
        <taxon>campanulids</taxon>
        <taxon>Asterales</taxon>
        <taxon>Asteraceae</taxon>
        <taxon>Asteroideae</taxon>
        <taxon>Anthemideae</taxon>
        <taxon>Anthemidinae</taxon>
        <taxon>Tanacetum</taxon>
    </lineage>
</organism>
<dbReference type="InterPro" id="IPR013103">
    <property type="entry name" value="RVT_2"/>
</dbReference>
<dbReference type="CDD" id="cd09272">
    <property type="entry name" value="RNase_HI_RT_Ty1"/>
    <property type="match status" value="1"/>
</dbReference>
<evidence type="ECO:0000259" key="2">
    <source>
        <dbReference type="Pfam" id="PF07727"/>
    </source>
</evidence>
<dbReference type="PANTHER" id="PTHR11439:SF495">
    <property type="entry name" value="REVERSE TRANSCRIPTASE, RNA-DEPENDENT DNA POLYMERASE-RELATED"/>
    <property type="match status" value="1"/>
</dbReference>
<feature type="domain" description="Reverse transcriptase Ty1/copia-type" evidence="2">
    <location>
        <begin position="12"/>
        <end position="170"/>
    </location>
</feature>
<evidence type="ECO:0000313" key="3">
    <source>
        <dbReference type="EMBL" id="GEX97440.1"/>
    </source>
</evidence>
<reference evidence="3" key="1">
    <citation type="journal article" date="2019" name="Sci. Rep.">
        <title>Draft genome of Tanacetum cinerariifolium, the natural source of mosquito coil.</title>
        <authorList>
            <person name="Yamashiro T."/>
            <person name="Shiraishi A."/>
            <person name="Satake H."/>
            <person name="Nakayama K."/>
        </authorList>
    </citation>
    <scope>NUCLEOTIDE SEQUENCE</scope>
</reference>
<dbReference type="Pfam" id="PF07727">
    <property type="entry name" value="RVT_2"/>
    <property type="match status" value="1"/>
</dbReference>
<name>A0A699HCU5_TANCI</name>
<sequence>MHEELLQFKLQKVWTLVDLPNGKRAIDTKWVFRNKKDERGIVVRNKSRLVAQGYTLEEGIDYDEVFAPVARIEAIGLSFAYASFMGFIVFQMDVKSAFLYGTIEDEVYVCQPPGFEDPYFSNKVYKVEKALYGLHQAPRAWYETLSTYLLENRFRRGTIDKTLFIKKDKDDAQEIPNEFYEGADFLLRVAEPNKALIKDAEAEDIYVHLYISMIESLMYLTASGPDIMFAVCACARFQVTQKTSHLYAVKRIFRYLKCQPKWVLWYPRDSPFDLEAFSNSDYAGASLDRKSTTGEYVAAANFCEHVLWIQNQMLDYGFNLMNTKIYIDNEITICIVKNPVFHSKTKHIEIRHHFIRDSYEKKLIQVIKIHTDHNVADLLTKAFDAYTYYCQMKVNADTHKLTTAGDGYCCWVKTVNEDVQIRALVDGKKIIVTEASIRRDLQLQDVEGTAYLPNDTIFKELARMNAKTTAWNEFSSTMASAIICLATNQKFNFSNYILDNMVKNLEDGVKFFMFLRFVQVFLNHQLGDMSHHKKIFVTRSLTKKVFANMKRNKKGFSEIITPLFETIMVQAPEYMGEALEETKIKEETEVPYIELQTKESVPTPSNDPLPSGEDRMQLSELMELCTKLFDKVLSLEQIKTNQVAEIKKLKKRVKKLEGKKKMRTHGLKRMYKVGLSARIVSSDEEGLGDQEDASKQERITKIDVIVDVTAGENVEQDAIVTEKEVSTVDDEVVTIGEDVDVTTSVATLQISKDDKDQIALDEEVARKLDAQMKSEMEEEESIAREKNESNIVVIEEWDDVQATIDADKQLAEQIQAQEREQLSIEERSKLLANLIESRRKYFAAKRAEEIRNKPPTKAQQKKIDEERLKKTQAEVTEGIFKRAGDKIEQESAKRQKEDLEVLSSIVKERFKKKKPVDDMDNLLFQTLKTMFEHHAEDKIWRYQQGIVKVHNWKLFDSCGVYCVTTQNIVYYLLVEKMYPFTKGTFMVELTTMKFDVSKSMQQYFIDITNTAARLKTLGMHVDDSFLNIDELSSKLIQEEARLKKERVHSVKLVNQGVDKKLKPKANNFKKKQHGTTSKVVNGEKKEQQNNKCNFCKKEGHFQKDFPKRKA</sequence>